<keyword evidence="2" id="KW-0378">Hydrolase</keyword>
<dbReference type="GO" id="GO:0016020">
    <property type="term" value="C:membrane"/>
    <property type="evidence" value="ECO:0007669"/>
    <property type="project" value="TreeGrafter"/>
</dbReference>
<dbReference type="RefSeq" id="WP_154281383.1">
    <property type="nucleotide sequence ID" value="NZ_JBHUJQ010000001.1"/>
</dbReference>
<keyword evidence="3" id="KW-1185">Reference proteome</keyword>
<dbReference type="AlphaFoldDB" id="A0A7K0G1B9"/>
<reference evidence="2 3" key="1">
    <citation type="submission" date="2019-11" db="EMBL/GenBank/DDBJ databases">
        <title>Pedobacter petrophilus genome.</title>
        <authorList>
            <person name="Feldbauer M.J."/>
            <person name="Newman J.D."/>
        </authorList>
    </citation>
    <scope>NUCLEOTIDE SEQUENCE [LARGE SCALE GENOMIC DNA]</scope>
    <source>
        <strain evidence="2 3">LMG 29686</strain>
    </source>
</reference>
<protein>
    <submittedName>
        <fullName evidence="2">Alpha/beta fold hydrolase</fullName>
    </submittedName>
</protein>
<dbReference type="OrthoDB" id="9799612at2"/>
<dbReference type="GO" id="GO:0016787">
    <property type="term" value="F:hydrolase activity"/>
    <property type="evidence" value="ECO:0007669"/>
    <property type="project" value="UniProtKB-KW"/>
</dbReference>
<dbReference type="EMBL" id="WKKH01000020">
    <property type="protein sequence ID" value="MRX77144.1"/>
    <property type="molecule type" value="Genomic_DNA"/>
</dbReference>
<dbReference type="Gene3D" id="3.40.50.1820">
    <property type="entry name" value="alpha/beta hydrolase"/>
    <property type="match status" value="1"/>
</dbReference>
<sequence length="331" mass="37173">MKLNLKKTSYGIAALILLFGRYPVSWLLSSRNRNKPVPEEENNTQGQYIKSSTGNVLFVKSTGRREAQPLVFIHGINANKQQWQYLEQNFSNDYWLISIDLPGHGSSPDGRDFSIKALALDLNHILTQLNIQQPVLHGHSLGGMICQEYCKQNYLPAPKAIILQHCGYTNPLETMPFGPIPSLIQWRLIDPTLSYIARHNKFFTAMGYLAYSSGLSCLFYRLLLFKGNQSSATLRQMARSAANTTAQTAARSLMATFRFDMSKDLDKIDMPCLVIAATEDRLIAPAAGLYLHQHLNRSELAMVKGGHQSLIEYPETTIKAVQNFMIKYGIA</sequence>
<dbReference type="InterPro" id="IPR050266">
    <property type="entry name" value="AB_hydrolase_sf"/>
</dbReference>
<comment type="caution">
    <text evidence="2">The sequence shown here is derived from an EMBL/GenBank/DDBJ whole genome shotgun (WGS) entry which is preliminary data.</text>
</comment>
<dbReference type="PANTHER" id="PTHR43798">
    <property type="entry name" value="MONOACYLGLYCEROL LIPASE"/>
    <property type="match status" value="1"/>
</dbReference>
<evidence type="ECO:0000313" key="2">
    <source>
        <dbReference type="EMBL" id="MRX77144.1"/>
    </source>
</evidence>
<evidence type="ECO:0000259" key="1">
    <source>
        <dbReference type="Pfam" id="PF00561"/>
    </source>
</evidence>
<dbReference type="PANTHER" id="PTHR43798:SF33">
    <property type="entry name" value="HYDROLASE, PUTATIVE (AFU_ORTHOLOGUE AFUA_2G14860)-RELATED"/>
    <property type="match status" value="1"/>
</dbReference>
<name>A0A7K0G1B9_9SPHI</name>
<gene>
    <name evidence="2" type="ORF">GJU39_13710</name>
</gene>
<dbReference type="Proteomes" id="UP000487757">
    <property type="component" value="Unassembled WGS sequence"/>
</dbReference>
<dbReference type="InterPro" id="IPR000073">
    <property type="entry name" value="AB_hydrolase_1"/>
</dbReference>
<accession>A0A7K0G1B9</accession>
<evidence type="ECO:0000313" key="3">
    <source>
        <dbReference type="Proteomes" id="UP000487757"/>
    </source>
</evidence>
<dbReference type="Pfam" id="PF00561">
    <property type="entry name" value="Abhydrolase_1"/>
    <property type="match status" value="1"/>
</dbReference>
<feature type="domain" description="AB hydrolase-1" evidence="1">
    <location>
        <begin position="69"/>
        <end position="312"/>
    </location>
</feature>
<dbReference type="InterPro" id="IPR029058">
    <property type="entry name" value="AB_hydrolase_fold"/>
</dbReference>
<proteinExistence type="predicted"/>
<organism evidence="2 3">
    <name type="scientific">Pedobacter petrophilus</name>
    <dbReference type="NCBI Taxonomy" id="1908241"/>
    <lineage>
        <taxon>Bacteria</taxon>
        <taxon>Pseudomonadati</taxon>
        <taxon>Bacteroidota</taxon>
        <taxon>Sphingobacteriia</taxon>
        <taxon>Sphingobacteriales</taxon>
        <taxon>Sphingobacteriaceae</taxon>
        <taxon>Pedobacter</taxon>
    </lineage>
</organism>
<dbReference type="SUPFAM" id="SSF53474">
    <property type="entry name" value="alpha/beta-Hydrolases"/>
    <property type="match status" value="1"/>
</dbReference>